<name>A0A9D2NZL8_9FIRM</name>
<sequence>MDGFSYKVILDALWLLLGDPGLRRQLYVAGGILPWLLLGEDSGRLHGDADLLARLEEMPAVREALAGLGLYQREGDSRLFSCNRTGEDYGQEVLVEGIPVHVTPFTVTEGRLIQRSFFRNRAEGWDILLRAEAEGVASEDYVERRTLPDGRRLGALTLEVVRAAKERTGREKDRTDLQALSRLPFSPERYARVAGPVGGMRVEAIW</sequence>
<accession>A0A9D2NZL8</accession>
<comment type="caution">
    <text evidence="1">The sequence shown here is derived from an EMBL/GenBank/DDBJ whole genome shotgun (WGS) entry which is preliminary data.</text>
</comment>
<gene>
    <name evidence="1" type="ORF">H9701_01525</name>
</gene>
<organism evidence="1 2">
    <name type="scientific">Candidatus Intestinimonas pullistercoris</name>
    <dbReference type="NCBI Taxonomy" id="2838623"/>
    <lineage>
        <taxon>Bacteria</taxon>
        <taxon>Bacillati</taxon>
        <taxon>Bacillota</taxon>
        <taxon>Clostridia</taxon>
        <taxon>Eubacteriales</taxon>
        <taxon>Intestinimonas</taxon>
    </lineage>
</organism>
<protein>
    <submittedName>
        <fullName evidence="1">Uncharacterized protein</fullName>
    </submittedName>
</protein>
<dbReference type="Gene3D" id="3.30.460.40">
    <property type="match status" value="1"/>
</dbReference>
<evidence type="ECO:0000313" key="2">
    <source>
        <dbReference type="Proteomes" id="UP000823882"/>
    </source>
</evidence>
<evidence type="ECO:0000313" key="1">
    <source>
        <dbReference type="EMBL" id="HJC40220.1"/>
    </source>
</evidence>
<proteinExistence type="predicted"/>
<dbReference type="Proteomes" id="UP000823882">
    <property type="component" value="Unassembled WGS sequence"/>
</dbReference>
<reference evidence="1" key="1">
    <citation type="journal article" date="2021" name="PeerJ">
        <title>Extensive microbial diversity within the chicken gut microbiome revealed by metagenomics and culture.</title>
        <authorList>
            <person name="Gilroy R."/>
            <person name="Ravi A."/>
            <person name="Getino M."/>
            <person name="Pursley I."/>
            <person name="Horton D.L."/>
            <person name="Alikhan N.F."/>
            <person name="Baker D."/>
            <person name="Gharbi K."/>
            <person name="Hall N."/>
            <person name="Watson M."/>
            <person name="Adriaenssens E.M."/>
            <person name="Foster-Nyarko E."/>
            <person name="Jarju S."/>
            <person name="Secka A."/>
            <person name="Antonio M."/>
            <person name="Oren A."/>
            <person name="Chaudhuri R.R."/>
            <person name="La Ragione R."/>
            <person name="Hildebrand F."/>
            <person name="Pallen M.J."/>
        </authorList>
    </citation>
    <scope>NUCLEOTIDE SEQUENCE</scope>
    <source>
        <strain evidence="1">CHK186-1790</strain>
    </source>
</reference>
<dbReference type="EMBL" id="DWWJ01000027">
    <property type="protein sequence ID" value="HJC40220.1"/>
    <property type="molecule type" value="Genomic_DNA"/>
</dbReference>
<dbReference type="AlphaFoldDB" id="A0A9D2NZL8"/>
<reference evidence="1" key="2">
    <citation type="submission" date="2021-04" db="EMBL/GenBank/DDBJ databases">
        <authorList>
            <person name="Gilroy R."/>
        </authorList>
    </citation>
    <scope>NUCLEOTIDE SEQUENCE</scope>
    <source>
        <strain evidence="1">CHK186-1790</strain>
    </source>
</reference>